<dbReference type="Proteomes" id="UP000675747">
    <property type="component" value="Unassembled WGS sequence"/>
</dbReference>
<comment type="caution">
    <text evidence="1">The sequence shown here is derived from an EMBL/GenBank/DDBJ whole genome shotgun (WGS) entry which is preliminary data.</text>
</comment>
<accession>A0A8J7VSG9</accession>
<dbReference type="GO" id="GO:0005737">
    <property type="term" value="C:cytoplasm"/>
    <property type="evidence" value="ECO:0007669"/>
    <property type="project" value="TreeGrafter"/>
</dbReference>
<keyword evidence="3" id="KW-1185">Reference proteome</keyword>
<sequence length="266" mass="27387">MTTADANAIATAFVAARREARALPTYPGPIPADLDAAYAIQDAAIGRWGDAVAGWKVGAIAPTWRERYPEERLVGPVFARRVGRAGDPVALPVIDGGFAAVEAEYVVRVARDADPRRLDWTAEAAAGLVGALHIGVEFAASPFAGINDHGPGVTVSDFGNNAGLILGPELAGWDADGPECRTLLDGVEVGRGRPGSIPGGPLAAFAFALNRCARRGRPLRAGDLVTTGAATGIHPIAVGQHAEVRCGELAPIRCHAVAAAAEDAAR</sequence>
<dbReference type="GO" id="GO:0008684">
    <property type="term" value="F:2-oxopent-4-enoate hydratase activity"/>
    <property type="evidence" value="ECO:0007669"/>
    <property type="project" value="TreeGrafter"/>
</dbReference>
<dbReference type="RefSeq" id="WP_211925194.1">
    <property type="nucleotide sequence ID" value="NZ_JAGQFT020000009.1"/>
</dbReference>
<gene>
    <name evidence="2" type="ORF">KB893_013605</name>
    <name evidence="1" type="ORF">KB893_01635</name>
</gene>
<dbReference type="PANTHER" id="PTHR30143:SF0">
    <property type="entry name" value="2-KETO-4-PENTENOATE HYDRATASE"/>
    <property type="match status" value="1"/>
</dbReference>
<dbReference type="Gene3D" id="3.90.850.10">
    <property type="entry name" value="Fumarylacetoacetase-like, C-terminal domain"/>
    <property type="match status" value="1"/>
</dbReference>
<dbReference type="SUPFAM" id="SSF56529">
    <property type="entry name" value="FAH"/>
    <property type="match status" value="1"/>
</dbReference>
<name>A0A8J7VSG9_9GAMM</name>
<evidence type="ECO:0000313" key="1">
    <source>
        <dbReference type="EMBL" id="MBR0561226.1"/>
    </source>
</evidence>
<dbReference type="EMBL" id="JAGQFT020000009">
    <property type="protein sequence ID" value="MBS7458171.1"/>
    <property type="molecule type" value="Genomic_DNA"/>
</dbReference>
<dbReference type="AlphaFoldDB" id="A0A8J7VSG9"/>
<reference evidence="2 3" key="1">
    <citation type="journal article" date="2021" name="Microbiol. Resour. Announc.">
        <title>Draft Genome Sequence of Coralloluteibacterium stylophorae LMG 29479T.</title>
        <authorList>
            <person name="Karlyshev A.V."/>
            <person name="Kudryashova E.B."/>
            <person name="Ariskina E.V."/>
            <person name="Conroy A.P."/>
            <person name="Abidueva E.Y."/>
        </authorList>
    </citation>
    <scope>NUCLEOTIDE SEQUENCE [LARGE SCALE GENOMIC DNA]</scope>
    <source>
        <strain evidence="2 3">LMG 29479</strain>
    </source>
</reference>
<dbReference type="InterPro" id="IPR036663">
    <property type="entry name" value="Fumarylacetoacetase_C_sf"/>
</dbReference>
<evidence type="ECO:0000313" key="3">
    <source>
        <dbReference type="Proteomes" id="UP000675747"/>
    </source>
</evidence>
<evidence type="ECO:0000313" key="2">
    <source>
        <dbReference type="EMBL" id="MBS7458171.1"/>
    </source>
</evidence>
<protein>
    <submittedName>
        <fullName evidence="1">2-keto-4-pentenoate hydratase</fullName>
    </submittedName>
</protein>
<dbReference type="PANTHER" id="PTHR30143">
    <property type="entry name" value="ACID HYDRATASE"/>
    <property type="match status" value="1"/>
</dbReference>
<dbReference type="EMBL" id="JAGQFT010000005">
    <property type="protein sequence ID" value="MBR0561226.1"/>
    <property type="molecule type" value="Genomic_DNA"/>
</dbReference>
<proteinExistence type="predicted"/>
<organism evidence="1">
    <name type="scientific">Coralloluteibacterium stylophorae</name>
    <dbReference type="NCBI Taxonomy" id="1776034"/>
    <lineage>
        <taxon>Bacteria</taxon>
        <taxon>Pseudomonadati</taxon>
        <taxon>Pseudomonadota</taxon>
        <taxon>Gammaproteobacteria</taxon>
        <taxon>Lysobacterales</taxon>
        <taxon>Lysobacteraceae</taxon>
        <taxon>Coralloluteibacterium</taxon>
    </lineage>
</organism>
<dbReference type="InterPro" id="IPR050772">
    <property type="entry name" value="Hydratase-Decarb/MhpD_sf"/>
</dbReference>
<reference evidence="1" key="2">
    <citation type="submission" date="2021-04" db="EMBL/GenBank/DDBJ databases">
        <authorList>
            <person name="Karlyshev A.V."/>
        </authorList>
    </citation>
    <scope>NUCLEOTIDE SEQUENCE</scope>
    <source>
        <strain evidence="1">LMG 29479</strain>
    </source>
</reference>